<organism evidence="1 2">
    <name type="scientific">Smittium culicis</name>
    <dbReference type="NCBI Taxonomy" id="133412"/>
    <lineage>
        <taxon>Eukaryota</taxon>
        <taxon>Fungi</taxon>
        <taxon>Fungi incertae sedis</taxon>
        <taxon>Zoopagomycota</taxon>
        <taxon>Kickxellomycotina</taxon>
        <taxon>Harpellomycetes</taxon>
        <taxon>Harpellales</taxon>
        <taxon>Legeriomycetaceae</taxon>
        <taxon>Smittium</taxon>
    </lineage>
</organism>
<reference evidence="1 2" key="1">
    <citation type="submission" date="2017-01" db="EMBL/GenBank/DDBJ databases">
        <authorList>
            <person name="Mah S.A."/>
            <person name="Swanson W.J."/>
            <person name="Moy G.W."/>
            <person name="Vacquier V.D."/>
        </authorList>
    </citation>
    <scope>NUCLEOTIDE SEQUENCE [LARGE SCALE GENOMIC DNA]</scope>
    <source>
        <strain evidence="1 2">GSMNP</strain>
    </source>
</reference>
<gene>
    <name evidence="1" type="ORF">AYI70_g9925</name>
</gene>
<keyword evidence="2" id="KW-1185">Reference proteome</keyword>
<comment type="caution">
    <text evidence="1">The sequence shown here is derived from an EMBL/GenBank/DDBJ whole genome shotgun (WGS) entry which is preliminary data.</text>
</comment>
<accession>A0A1R1X8Z6</accession>
<protein>
    <submittedName>
        <fullName evidence="1">Uncharacterized protein</fullName>
    </submittedName>
</protein>
<dbReference type="Proteomes" id="UP000187283">
    <property type="component" value="Unassembled WGS sequence"/>
</dbReference>
<name>A0A1R1X8Z6_9FUNG</name>
<evidence type="ECO:0000313" key="1">
    <source>
        <dbReference type="EMBL" id="OMJ11096.1"/>
    </source>
</evidence>
<evidence type="ECO:0000313" key="2">
    <source>
        <dbReference type="Proteomes" id="UP000187283"/>
    </source>
</evidence>
<sequence length="95" mass="10323">MPLSRSSSSISTESWIKSSEESIIQRAGRSGICPYAFSQCPEGLASGTDTLLEVDDRPVISSFSDDYRNFSLAVLILRAKFFYPPGAPGHPGDHN</sequence>
<dbReference type="EMBL" id="LSSN01004695">
    <property type="protein sequence ID" value="OMJ11096.1"/>
    <property type="molecule type" value="Genomic_DNA"/>
</dbReference>
<proteinExistence type="predicted"/>
<dbReference type="AlphaFoldDB" id="A0A1R1X8Z6"/>